<name>A0A6N8U9F5_9FIRM</name>
<dbReference type="EMBL" id="WUUQ01000009">
    <property type="protein sequence ID" value="MXQ74532.1"/>
    <property type="molecule type" value="Genomic_DNA"/>
</dbReference>
<proteinExistence type="inferred from homology"/>
<evidence type="ECO:0000256" key="1">
    <source>
        <dbReference type="ARBA" id="ARBA00007121"/>
    </source>
</evidence>
<dbReference type="PIRSF" id="PIRSF005243">
    <property type="entry name" value="ROO"/>
    <property type="match status" value="1"/>
</dbReference>
<dbReference type="CDD" id="cd07709">
    <property type="entry name" value="flavodiiron_proteins_MBL-fold"/>
    <property type="match status" value="1"/>
</dbReference>
<sequence>MKKAIQIKDQIYWVGVQDFNLRHFHGSLYPIEEGTTYNAYLIVDEQVTLIDTVEEEFTPVLLERIRSVIGDRPVDNIIVQHAEPDHSGGFEKVMQAYPNAVPYASNAGVQIMMKQYFHDYHYQKVKTGDTLSTGVNTLTFVEMPLIHWPDNMLTYVDQAKILFSNDAFGQHIAGYELFDEAYALNFCLDKAKEYYANIVMPYGMQVANKLKALKDMNLDIDMIAPAHGIIWKQYINAIWNAYEGFASFRSEAKAVIVYDSVWHHTQMMAEALAEGLGQNGVKVKVYKYSETMSCIIMKELLDAKAIFVGSGCYNNTMSSEIAGFLDRLISCKVKGKVGLGFGSWGWFNQVPGRINDKLKEAGITLLQEGAAITQNYTPSESDLSVIEAKAAEMAETIKSL</sequence>
<organism evidence="3 4">
    <name type="scientific">Copranaerobaculum intestinale</name>
    <dbReference type="NCBI Taxonomy" id="2692629"/>
    <lineage>
        <taxon>Bacteria</taxon>
        <taxon>Bacillati</taxon>
        <taxon>Bacillota</taxon>
        <taxon>Erysipelotrichia</taxon>
        <taxon>Erysipelotrichales</taxon>
        <taxon>Erysipelotrichaceae</taxon>
        <taxon>Copranaerobaculum</taxon>
    </lineage>
</organism>
<dbReference type="InterPro" id="IPR008254">
    <property type="entry name" value="Flavodoxin/NO_synth"/>
</dbReference>
<dbReference type="GO" id="GO:0046872">
    <property type="term" value="F:metal ion binding"/>
    <property type="evidence" value="ECO:0007669"/>
    <property type="project" value="InterPro"/>
</dbReference>
<dbReference type="InterPro" id="IPR036866">
    <property type="entry name" value="RibonucZ/Hydroxyglut_hydro"/>
</dbReference>
<evidence type="ECO:0000313" key="4">
    <source>
        <dbReference type="Proteomes" id="UP000434036"/>
    </source>
</evidence>
<dbReference type="Pfam" id="PF19583">
    <property type="entry name" value="ODP"/>
    <property type="match status" value="1"/>
</dbReference>
<accession>A0A6N8U9F5</accession>
<dbReference type="PANTHER" id="PTHR43717:SF1">
    <property type="entry name" value="ANAEROBIC NITRIC OXIDE REDUCTASE FLAVORUBREDOXIN"/>
    <property type="match status" value="1"/>
</dbReference>
<reference evidence="3 4" key="2">
    <citation type="submission" date="2020-01" db="EMBL/GenBank/DDBJ databases">
        <title>Clostridiaceae sp. nov. isolated from the gut of human by culturomics.</title>
        <authorList>
            <person name="Chang Y."/>
        </authorList>
    </citation>
    <scope>NUCLEOTIDE SEQUENCE [LARGE SCALE GENOMIC DNA]</scope>
    <source>
        <strain evidence="3 4">DONG20-135</strain>
    </source>
</reference>
<dbReference type="GO" id="GO:0009055">
    <property type="term" value="F:electron transfer activity"/>
    <property type="evidence" value="ECO:0007669"/>
    <property type="project" value="InterPro"/>
</dbReference>
<comment type="similarity">
    <text evidence="1">In the N-terminal section; belongs to the zinc metallo-hydrolase group 3 family.</text>
</comment>
<evidence type="ECO:0000313" key="3">
    <source>
        <dbReference type="EMBL" id="MXQ74532.1"/>
    </source>
</evidence>
<feature type="domain" description="Flavodoxin-like" evidence="2">
    <location>
        <begin position="254"/>
        <end position="394"/>
    </location>
</feature>
<evidence type="ECO:0000259" key="2">
    <source>
        <dbReference type="PROSITE" id="PS50902"/>
    </source>
</evidence>
<dbReference type="Pfam" id="PF00258">
    <property type="entry name" value="Flavodoxin_1"/>
    <property type="match status" value="1"/>
</dbReference>
<dbReference type="PANTHER" id="PTHR43717">
    <property type="entry name" value="ANAEROBIC NITRIC OXIDE REDUCTASE FLAVORUBREDOXIN"/>
    <property type="match status" value="1"/>
</dbReference>
<protein>
    <submittedName>
        <fullName evidence="3">MBL fold metallo-hydrolase</fullName>
    </submittedName>
</protein>
<dbReference type="SUPFAM" id="SSF56281">
    <property type="entry name" value="Metallo-hydrolase/oxidoreductase"/>
    <property type="match status" value="1"/>
</dbReference>
<dbReference type="InterPro" id="IPR016440">
    <property type="entry name" value="Rubredoxin-O_OxRdtase"/>
</dbReference>
<dbReference type="GO" id="GO:0010181">
    <property type="term" value="F:FMN binding"/>
    <property type="evidence" value="ECO:0007669"/>
    <property type="project" value="InterPro"/>
</dbReference>
<dbReference type="GO" id="GO:0016651">
    <property type="term" value="F:oxidoreductase activity, acting on NAD(P)H"/>
    <property type="evidence" value="ECO:0007669"/>
    <property type="project" value="UniProtKB-ARBA"/>
</dbReference>
<dbReference type="Gene3D" id="3.60.15.10">
    <property type="entry name" value="Ribonuclease Z/Hydroxyacylglutathione hydrolase-like"/>
    <property type="match status" value="1"/>
</dbReference>
<dbReference type="RefSeq" id="WP_160625916.1">
    <property type="nucleotide sequence ID" value="NZ_WUUQ01000009.1"/>
</dbReference>
<dbReference type="SUPFAM" id="SSF52218">
    <property type="entry name" value="Flavoproteins"/>
    <property type="match status" value="1"/>
</dbReference>
<keyword evidence="4" id="KW-1185">Reference proteome</keyword>
<dbReference type="Gene3D" id="3.40.50.360">
    <property type="match status" value="1"/>
</dbReference>
<reference evidence="3 4" key="1">
    <citation type="submission" date="2019-12" db="EMBL/GenBank/DDBJ databases">
        <authorList>
            <person name="Yang R."/>
        </authorList>
    </citation>
    <scope>NUCLEOTIDE SEQUENCE [LARGE SCALE GENOMIC DNA]</scope>
    <source>
        <strain evidence="3 4">DONG20-135</strain>
    </source>
</reference>
<dbReference type="InterPro" id="IPR029039">
    <property type="entry name" value="Flavoprotein-like_sf"/>
</dbReference>
<dbReference type="GO" id="GO:0016787">
    <property type="term" value="F:hydrolase activity"/>
    <property type="evidence" value="ECO:0007669"/>
    <property type="project" value="UniProtKB-KW"/>
</dbReference>
<dbReference type="AlphaFoldDB" id="A0A6N8U9F5"/>
<comment type="caution">
    <text evidence="3">The sequence shown here is derived from an EMBL/GenBank/DDBJ whole genome shotgun (WGS) entry which is preliminary data.</text>
</comment>
<dbReference type="InterPro" id="IPR045761">
    <property type="entry name" value="ODP_dom"/>
</dbReference>
<gene>
    <name evidence="3" type="ORF">GSF08_11405</name>
</gene>
<dbReference type="PROSITE" id="PS50902">
    <property type="entry name" value="FLAVODOXIN_LIKE"/>
    <property type="match status" value="1"/>
</dbReference>
<dbReference type="Proteomes" id="UP000434036">
    <property type="component" value="Unassembled WGS sequence"/>
</dbReference>
<dbReference type="SMART" id="SM00849">
    <property type="entry name" value="Lactamase_B"/>
    <property type="match status" value="1"/>
</dbReference>
<dbReference type="InterPro" id="IPR001279">
    <property type="entry name" value="Metallo-B-lactamas"/>
</dbReference>
<keyword evidence="3" id="KW-0378">Hydrolase</keyword>